<feature type="transmembrane region" description="Helical" evidence="1">
    <location>
        <begin position="30"/>
        <end position="50"/>
    </location>
</feature>
<feature type="transmembrane region" description="Helical" evidence="1">
    <location>
        <begin position="74"/>
        <end position="96"/>
    </location>
</feature>
<gene>
    <name evidence="2" type="ORF">RU87_GL001839</name>
</gene>
<name>A0A2A5RYU5_9LACT</name>
<proteinExistence type="predicted"/>
<feature type="transmembrane region" description="Helical" evidence="1">
    <location>
        <begin position="108"/>
        <end position="129"/>
    </location>
</feature>
<feature type="transmembrane region" description="Helical" evidence="1">
    <location>
        <begin position="154"/>
        <end position="178"/>
    </location>
</feature>
<dbReference type="OrthoDB" id="9956443at2"/>
<protein>
    <submittedName>
        <fullName evidence="2">Uncharacterized protein</fullName>
    </submittedName>
</protein>
<dbReference type="AlphaFoldDB" id="A0A2A5RYU5"/>
<keyword evidence="1" id="KW-0812">Transmembrane</keyword>
<dbReference type="Proteomes" id="UP000242246">
    <property type="component" value="Unassembled WGS sequence"/>
</dbReference>
<keyword evidence="1" id="KW-0472">Membrane</keyword>
<evidence type="ECO:0000256" key="1">
    <source>
        <dbReference type="SAM" id="Phobius"/>
    </source>
</evidence>
<keyword evidence="1" id="KW-1133">Transmembrane helix</keyword>
<feature type="transmembrane region" description="Helical" evidence="1">
    <location>
        <begin position="7"/>
        <end position="24"/>
    </location>
</feature>
<keyword evidence="3" id="KW-1185">Reference proteome</keyword>
<dbReference type="STRING" id="1348632.GCA_001591745_01262"/>
<organism evidence="2 3">
    <name type="scientific">Pseudolactococcus plantarum</name>
    <dbReference type="NCBI Taxonomy" id="1365"/>
    <lineage>
        <taxon>Bacteria</taxon>
        <taxon>Bacillati</taxon>
        <taxon>Bacillota</taxon>
        <taxon>Bacilli</taxon>
        <taxon>Lactobacillales</taxon>
        <taxon>Streptococcaceae</taxon>
        <taxon>Pseudolactococcus</taxon>
    </lineage>
</organism>
<evidence type="ECO:0000313" key="3">
    <source>
        <dbReference type="Proteomes" id="UP000242246"/>
    </source>
</evidence>
<reference evidence="2 3" key="1">
    <citation type="submission" date="2014-12" db="EMBL/GenBank/DDBJ databases">
        <title>Draft genome sequences of 10 type strains of Lactococcus.</title>
        <authorList>
            <person name="Sun Z."/>
            <person name="Zhong Z."/>
            <person name="Liu W."/>
            <person name="Zhang W."/>
            <person name="Zhang H."/>
        </authorList>
    </citation>
    <scope>NUCLEOTIDE SEQUENCE [LARGE SCALE GENOMIC DNA]</scope>
    <source>
        <strain evidence="2 3">DSM 20686</strain>
    </source>
</reference>
<sequence length="180" mass="20646">MATKFQLLNYLFVGIGMIDVWVFVKIFPTIYVELILLILFILGVSMNIFLNKKNKRASLKKDGGNLRRLTAQQYMFGALFSFIYLFLLCSTAPYTLKMSRIYNQGFDILIGLMFFSAIFFTYKSCNYLFEDGSQLFMPRIGGVYVNPKHPIGKLFFLALFLIPVYIILSAIFGGPMLINT</sequence>
<dbReference type="RefSeq" id="WP_068163213.1">
    <property type="nucleotide sequence ID" value="NZ_JXJX01000009.1"/>
</dbReference>
<dbReference type="EMBL" id="JXJX01000009">
    <property type="protein sequence ID" value="PCS06318.1"/>
    <property type="molecule type" value="Genomic_DNA"/>
</dbReference>
<comment type="caution">
    <text evidence="2">The sequence shown here is derived from an EMBL/GenBank/DDBJ whole genome shotgun (WGS) entry which is preliminary data.</text>
</comment>
<accession>A0A2A5RYU5</accession>
<evidence type="ECO:0000313" key="2">
    <source>
        <dbReference type="EMBL" id="PCS06318.1"/>
    </source>
</evidence>